<gene>
    <name evidence="2" type="ORF">P5673_013431</name>
</gene>
<reference evidence="2" key="2">
    <citation type="journal article" date="2023" name="Science">
        <title>Genomic signatures of disease resistance in endangered staghorn corals.</title>
        <authorList>
            <person name="Vollmer S.V."/>
            <person name="Selwyn J.D."/>
            <person name="Despard B.A."/>
            <person name="Roesel C.L."/>
        </authorList>
    </citation>
    <scope>NUCLEOTIDE SEQUENCE</scope>
    <source>
        <strain evidence="2">K2</strain>
    </source>
</reference>
<dbReference type="EMBL" id="JARQWQ010000026">
    <property type="protein sequence ID" value="KAK2563093.1"/>
    <property type="molecule type" value="Genomic_DNA"/>
</dbReference>
<reference evidence="2" key="1">
    <citation type="journal article" date="2023" name="G3 (Bethesda)">
        <title>Whole genome assembly and annotation of the endangered Caribbean coral Acropora cervicornis.</title>
        <authorList>
            <person name="Selwyn J.D."/>
            <person name="Vollmer S.V."/>
        </authorList>
    </citation>
    <scope>NUCLEOTIDE SEQUENCE</scope>
    <source>
        <strain evidence="2">K2</strain>
    </source>
</reference>
<feature type="compositionally biased region" description="Basic and acidic residues" evidence="1">
    <location>
        <begin position="1"/>
        <end position="11"/>
    </location>
</feature>
<evidence type="ECO:0000313" key="3">
    <source>
        <dbReference type="Proteomes" id="UP001249851"/>
    </source>
</evidence>
<dbReference type="Proteomes" id="UP001249851">
    <property type="component" value="Unassembled WGS sequence"/>
</dbReference>
<accession>A0AAD9QKS7</accession>
<organism evidence="2 3">
    <name type="scientific">Acropora cervicornis</name>
    <name type="common">Staghorn coral</name>
    <dbReference type="NCBI Taxonomy" id="6130"/>
    <lineage>
        <taxon>Eukaryota</taxon>
        <taxon>Metazoa</taxon>
        <taxon>Cnidaria</taxon>
        <taxon>Anthozoa</taxon>
        <taxon>Hexacorallia</taxon>
        <taxon>Scleractinia</taxon>
        <taxon>Astrocoeniina</taxon>
        <taxon>Acroporidae</taxon>
        <taxon>Acropora</taxon>
    </lineage>
</organism>
<proteinExistence type="predicted"/>
<comment type="caution">
    <text evidence="2">The sequence shown here is derived from an EMBL/GenBank/DDBJ whole genome shotgun (WGS) entry which is preliminary data.</text>
</comment>
<evidence type="ECO:0000313" key="2">
    <source>
        <dbReference type="EMBL" id="KAK2563093.1"/>
    </source>
</evidence>
<protein>
    <submittedName>
        <fullName evidence="2">Uncharacterized protein</fullName>
    </submittedName>
</protein>
<sequence length="117" mass="12950">MPKEVSGHGESRVTSIPKGDRGIGKRDSRIILKVSGKFIQPGSVERVFEFRERTTLDLANGYLGVSLTFLLITSCPRVRLTKPHPHCSNISFTDVTVRQQVSAKSKLPSDQITDTPE</sequence>
<evidence type="ECO:0000256" key="1">
    <source>
        <dbReference type="SAM" id="MobiDB-lite"/>
    </source>
</evidence>
<feature type="region of interest" description="Disordered" evidence="1">
    <location>
        <begin position="1"/>
        <end position="23"/>
    </location>
</feature>
<keyword evidence="3" id="KW-1185">Reference proteome</keyword>
<dbReference type="AlphaFoldDB" id="A0AAD9QKS7"/>
<name>A0AAD9QKS7_ACRCE</name>